<dbReference type="InterPro" id="IPR029053">
    <property type="entry name" value="Viral_coat"/>
</dbReference>
<dbReference type="SUPFAM" id="SSF88633">
    <property type="entry name" value="Positive stranded ssRNA viruses"/>
    <property type="match status" value="1"/>
</dbReference>
<evidence type="ECO:0000313" key="2">
    <source>
        <dbReference type="EMBL" id="JAG57383.1"/>
    </source>
</evidence>
<dbReference type="EMBL" id="GBRD01008438">
    <property type="protein sequence ID" value="JAG57383.1"/>
    <property type="molecule type" value="Transcribed_RNA"/>
</dbReference>
<proteinExistence type="predicted"/>
<reference evidence="2" key="1">
    <citation type="submission" date="2014-09" db="EMBL/GenBank/DDBJ databases">
        <authorList>
            <person name="Magalhaes I.L.F."/>
            <person name="Oliveira U."/>
            <person name="Santos F.R."/>
            <person name="Vidigal T.H.D.A."/>
            <person name="Brescovit A.D."/>
            <person name="Santos A.J."/>
        </authorList>
    </citation>
    <scope>NUCLEOTIDE SEQUENCE</scope>
</reference>
<name>A0A0K8SVQ8_LYGHE</name>
<evidence type="ECO:0000256" key="1">
    <source>
        <dbReference type="SAM" id="MobiDB-lite"/>
    </source>
</evidence>
<dbReference type="Gene3D" id="2.60.120.20">
    <property type="match status" value="1"/>
</dbReference>
<feature type="region of interest" description="Disordered" evidence="1">
    <location>
        <begin position="24"/>
        <end position="50"/>
    </location>
</feature>
<dbReference type="EMBL" id="GBRD01008437">
    <property type="protein sequence ID" value="JAG57384.1"/>
    <property type="molecule type" value="Transcribed_RNA"/>
</dbReference>
<accession>A0A0K8SVQ8</accession>
<dbReference type="AlphaFoldDB" id="A0A0K8SVQ8"/>
<organism evidence="2">
    <name type="scientific">Lygus hesperus</name>
    <name type="common">Western plant bug</name>
    <dbReference type="NCBI Taxonomy" id="30085"/>
    <lineage>
        <taxon>Eukaryota</taxon>
        <taxon>Metazoa</taxon>
        <taxon>Ecdysozoa</taxon>
        <taxon>Arthropoda</taxon>
        <taxon>Hexapoda</taxon>
        <taxon>Insecta</taxon>
        <taxon>Pterygota</taxon>
        <taxon>Neoptera</taxon>
        <taxon>Paraneoptera</taxon>
        <taxon>Hemiptera</taxon>
        <taxon>Heteroptera</taxon>
        <taxon>Panheteroptera</taxon>
        <taxon>Cimicomorpha</taxon>
        <taxon>Miridae</taxon>
        <taxon>Mirini</taxon>
        <taxon>Lygus</taxon>
    </lineage>
</organism>
<protein>
    <submittedName>
        <fullName evidence="2">Uncharacterized protein</fullName>
    </submittedName>
</protein>
<sequence length="451" mass="48910">MMSTKTIKCPVDGRLFATAAALKQHTATKHGNSGPSPKPRGNPARATRAKNARVTMGSINSQNYVISGSDLIGTITLKDSMVVGAPLLVWEINPATLQNTRLARMSQVFSRWRPRKLSVIVVPGAGVLTPGSYAIGWTADQHFDLGSAESRVQRLLTLKPNILGVFGTPRTLVIPCDTTQKWYMCDPSLGAESDHGLLIAVLAGKLGGNNISINFRLEWTMEFSSPDLPASIEDLEIYPDPDYIPIFTDSVSDWADGKRLTFKHKEGGSVVPWIGLREKVIYEPTKGVTIYYNDGTKDQECKFFAKITGSSLYTSALACFADEAAAKAYISSGDVTKVLEYKAASGYATPSLPTLKGKSVTEEPLLNLTHSAGKRLPNLAPGTPSFSMVKRNRNVTILNQIPPYPRAPTTSFSTPPDVESPWVNIGRPIREGNAIALSHTSSFEDLPGNEE</sequence>